<feature type="non-terminal residue" evidence="2">
    <location>
        <position position="1"/>
    </location>
</feature>
<dbReference type="Proteomes" id="UP000186594">
    <property type="component" value="Unassembled WGS sequence"/>
</dbReference>
<organism evidence="2 3">
    <name type="scientific">Neolecta irregularis (strain DAH-3)</name>
    <dbReference type="NCBI Taxonomy" id="1198029"/>
    <lineage>
        <taxon>Eukaryota</taxon>
        <taxon>Fungi</taxon>
        <taxon>Dikarya</taxon>
        <taxon>Ascomycota</taxon>
        <taxon>Taphrinomycotina</taxon>
        <taxon>Neolectales</taxon>
        <taxon>Neolectaceae</taxon>
        <taxon>Neolecta</taxon>
    </lineage>
</organism>
<accession>A0A1U7LS09</accession>
<keyword evidence="3" id="KW-1185">Reference proteome</keyword>
<sequence>LKLRLFVKSILIFRLSYSQNFSIEFFLHRQFILQMRFLGLFLALLLLGVAFEIQFASKFDLIYDGSFYNWKNPQDFLIAFENRNPEARISDCLSECLNAQFTCAMVTFFYEFSDLCHCHLSKTRALENKPINPGEDLSSYPNLKAMIFVRKDLLPTPPALEPLLSWRPLLEWSNIIIPKYHLQPRRRKTTEYLTLLHKLLFIAKPPSTYPPYDRLLLTTLELMNGRSLSSLSVDVLLNTTISHIFRHHSSVSSSDYRSSTGLFINRYKDEDDGLPMKTIIYKPMEISTSARKSWIFFECERNSFVPEPQTFWQMVNSAFAMTEPSSVYTDEIRYHSFGVKLTDEEHKKITRMARENIEEEYENIIDLKYVDSPGVNGYGSEPSINAVLSIINHVLSLSFGRENVNKTIHVTDYGIHTTSGVTFKDGIDHLGQSFRVFLKDYIIALVMLNHQEVFRGLVRQTTRIARNNAFSDVDVIG</sequence>
<keyword evidence="1" id="KW-0472">Membrane</keyword>
<comment type="caution">
    <text evidence="2">The sequence shown here is derived from an EMBL/GenBank/DDBJ whole genome shotgun (WGS) entry which is preliminary data.</text>
</comment>
<dbReference type="EMBL" id="LXFE01000407">
    <property type="protein sequence ID" value="OLL25447.1"/>
    <property type="molecule type" value="Genomic_DNA"/>
</dbReference>
<keyword evidence="1" id="KW-0812">Transmembrane</keyword>
<keyword evidence="1" id="KW-1133">Transmembrane helix</keyword>
<gene>
    <name evidence="2" type="ORF">NEOLI_003790</name>
</gene>
<protein>
    <submittedName>
        <fullName evidence="2">Uncharacterized protein</fullName>
    </submittedName>
</protein>
<name>A0A1U7LS09_NEOID</name>
<evidence type="ECO:0000256" key="1">
    <source>
        <dbReference type="SAM" id="Phobius"/>
    </source>
</evidence>
<dbReference type="AlphaFoldDB" id="A0A1U7LS09"/>
<proteinExistence type="predicted"/>
<evidence type="ECO:0000313" key="2">
    <source>
        <dbReference type="EMBL" id="OLL25447.1"/>
    </source>
</evidence>
<evidence type="ECO:0000313" key="3">
    <source>
        <dbReference type="Proteomes" id="UP000186594"/>
    </source>
</evidence>
<reference evidence="2 3" key="1">
    <citation type="submission" date="2016-04" db="EMBL/GenBank/DDBJ databases">
        <title>Evolutionary innovation and constraint leading to complex multicellularity in the Ascomycota.</title>
        <authorList>
            <person name="Cisse O."/>
            <person name="Nguyen A."/>
            <person name="Hewitt D.A."/>
            <person name="Jedd G."/>
            <person name="Stajich J.E."/>
        </authorList>
    </citation>
    <scope>NUCLEOTIDE SEQUENCE [LARGE SCALE GENOMIC DNA]</scope>
    <source>
        <strain evidence="2 3">DAH-3</strain>
    </source>
</reference>
<feature type="transmembrane region" description="Helical" evidence="1">
    <location>
        <begin position="37"/>
        <end position="56"/>
    </location>
</feature>